<dbReference type="RefSeq" id="WP_301588839.1">
    <property type="nucleotide sequence ID" value="NZ_JAPFQI010000001.1"/>
</dbReference>
<proteinExistence type="predicted"/>
<dbReference type="PANTHER" id="PTHR36837">
    <property type="entry name" value="POLY(3-HYDROXYALKANOATE) POLYMERASE SUBUNIT PHAC"/>
    <property type="match status" value="1"/>
</dbReference>
<dbReference type="Gene3D" id="3.40.50.1820">
    <property type="entry name" value="alpha/beta hydrolase"/>
    <property type="match status" value="1"/>
</dbReference>
<feature type="domain" description="AB hydrolase-1" evidence="1">
    <location>
        <begin position="51"/>
        <end position="307"/>
    </location>
</feature>
<protein>
    <submittedName>
        <fullName evidence="2">Alpha/beta fold hydrolase</fullName>
    </submittedName>
</protein>
<dbReference type="PANTHER" id="PTHR36837:SF5">
    <property type="entry name" value="POLY-3-HYDROXYBUTYRATE SYNTHASE"/>
    <property type="match status" value="1"/>
</dbReference>
<dbReference type="InterPro" id="IPR000073">
    <property type="entry name" value="AB_hydrolase_1"/>
</dbReference>
<dbReference type="SUPFAM" id="SSF53474">
    <property type="entry name" value="alpha/beta-Hydrolases"/>
    <property type="match status" value="1"/>
</dbReference>
<sequence>MRRLLREDAALIHGIAQYRRHQHRRTLEDPPVIWREGASRLLDYRPEGGRPVLLVPSLVNRAQVLDLDEGASLVRFLAGQGLRPLLLDWGWPEAEERRMTLTDLVAGRLERAMAAVPGEMVLLGYCMGGLLALAAALRRPERVRGLALLATPWNFHADPEAPSLARLLPGLEAMMAPMNALPVDTIQSLFALLDPFGLARKFRAFGRLDMAGARARRFVVLEDWLNDGVPLAAPVARECLADWYGANLPGRGEWRIAGWKVRPEEWRGPAFVAIPARDRIVLPASARALAAALPAPHVLDAAAGHIGMVAGEGAERALWRPLLEWLREA</sequence>
<dbReference type="InterPro" id="IPR029058">
    <property type="entry name" value="AB_hydrolase_fold"/>
</dbReference>
<organism evidence="2 3">
    <name type="scientific">Sabulicella glaciei</name>
    <dbReference type="NCBI Taxonomy" id="2984948"/>
    <lineage>
        <taxon>Bacteria</taxon>
        <taxon>Pseudomonadati</taxon>
        <taxon>Pseudomonadota</taxon>
        <taxon>Alphaproteobacteria</taxon>
        <taxon>Acetobacterales</taxon>
        <taxon>Acetobacteraceae</taxon>
        <taxon>Sabulicella</taxon>
    </lineage>
</organism>
<dbReference type="GO" id="GO:0016787">
    <property type="term" value="F:hydrolase activity"/>
    <property type="evidence" value="ECO:0007669"/>
    <property type="project" value="UniProtKB-KW"/>
</dbReference>
<dbReference type="EMBL" id="JAPFQI010000001">
    <property type="protein sequence ID" value="MCW8084333.1"/>
    <property type="molecule type" value="Genomic_DNA"/>
</dbReference>
<dbReference type="Proteomes" id="UP001526430">
    <property type="component" value="Unassembled WGS sequence"/>
</dbReference>
<name>A0ABT3NQ86_9PROT</name>
<evidence type="ECO:0000259" key="1">
    <source>
        <dbReference type="Pfam" id="PF00561"/>
    </source>
</evidence>
<dbReference type="InterPro" id="IPR051321">
    <property type="entry name" value="PHA/PHB_synthase"/>
</dbReference>
<comment type="caution">
    <text evidence="2">The sequence shown here is derived from an EMBL/GenBank/DDBJ whole genome shotgun (WGS) entry which is preliminary data.</text>
</comment>
<accession>A0ABT3NQ86</accession>
<evidence type="ECO:0000313" key="3">
    <source>
        <dbReference type="Proteomes" id="UP001526430"/>
    </source>
</evidence>
<gene>
    <name evidence="2" type="ORF">OF850_01720</name>
</gene>
<keyword evidence="3" id="KW-1185">Reference proteome</keyword>
<dbReference type="Pfam" id="PF00561">
    <property type="entry name" value="Abhydrolase_1"/>
    <property type="match status" value="1"/>
</dbReference>
<keyword evidence="2" id="KW-0378">Hydrolase</keyword>
<evidence type="ECO:0000313" key="2">
    <source>
        <dbReference type="EMBL" id="MCW8084333.1"/>
    </source>
</evidence>
<reference evidence="2 3" key="1">
    <citation type="submission" date="2022-10" db="EMBL/GenBank/DDBJ databases">
        <title>Roseococcus glaciei nov., sp. nov., isolated from glacier.</title>
        <authorList>
            <person name="Liu Q."/>
            <person name="Xin Y.-H."/>
        </authorList>
    </citation>
    <scope>NUCLEOTIDE SEQUENCE [LARGE SCALE GENOMIC DNA]</scope>
    <source>
        <strain evidence="2 3">MDT2-1-1</strain>
    </source>
</reference>